<evidence type="ECO:0000256" key="1">
    <source>
        <dbReference type="ARBA" id="ARBA00004167"/>
    </source>
</evidence>
<keyword evidence="5 8" id="KW-0472">Membrane</keyword>
<keyword evidence="2 8" id="KW-0812">Transmembrane</keyword>
<evidence type="ECO:0000256" key="4">
    <source>
        <dbReference type="ARBA" id="ARBA00022989"/>
    </source>
</evidence>
<feature type="domain" description="WSC" evidence="10">
    <location>
        <begin position="21"/>
        <end position="110"/>
    </location>
</feature>
<proteinExistence type="predicted"/>
<dbReference type="AlphaFoldDB" id="J8LI59"/>
<feature type="compositionally biased region" description="Low complexity" evidence="7">
    <location>
        <begin position="228"/>
        <end position="243"/>
    </location>
</feature>
<sequence>MRLNKLALPLALFPVLSQASTYTYVNCFSSLPSDFSNDDSYTYQSSAYCYQQCNSKGSSYFALYNHNECFCGSSDPSDSESTSSSCNAYCFGYHSEMCGGTSSYSVYRIGSDTNSDSVSSSSSDTDTSSSTTSSTTSSTSSTTSSTTSTTSPPTSQTSSSSTQAADTSTSESSSSTASQSTLTSSTLTTSSTGSQSQDATSVIYSTAFHTEGGSTIFVTNTITTSAQNSGSATATAGSASTSGKSKHKKANVGAIVGGVVGGVVGAVAIALGILLIVRHVNMKREQDRMEKEYQEAIKPVEYPDKIYASSFSSNHGPPSGSIEEEHTKGPTDTNPFDDSKRISNGTFINGGPATKNNVLTVVNPDEAD</sequence>
<keyword evidence="4 8" id="KW-1133">Transmembrane helix</keyword>
<dbReference type="InterPro" id="IPR051836">
    <property type="entry name" value="Kremen_rcpt"/>
</dbReference>
<gene>
    <name evidence="11" type="ORF">SU7_3188</name>
</gene>
<evidence type="ECO:0000313" key="11">
    <source>
        <dbReference type="EMBL" id="EJS41732.1"/>
    </source>
</evidence>
<feature type="transmembrane region" description="Helical" evidence="8">
    <location>
        <begin position="252"/>
        <end position="277"/>
    </location>
</feature>
<feature type="region of interest" description="Disordered" evidence="7">
    <location>
        <begin position="228"/>
        <end position="248"/>
    </location>
</feature>
<feature type="region of interest" description="Disordered" evidence="7">
    <location>
        <begin position="114"/>
        <end position="198"/>
    </location>
</feature>
<keyword evidence="3 9" id="KW-0732">Signal</keyword>
<name>J8LI59_SACAR</name>
<evidence type="ECO:0000256" key="6">
    <source>
        <dbReference type="ARBA" id="ARBA00023180"/>
    </source>
</evidence>
<dbReference type="SMART" id="SM00321">
    <property type="entry name" value="WSC"/>
    <property type="match status" value="1"/>
</dbReference>
<dbReference type="InterPro" id="IPR002889">
    <property type="entry name" value="WSC_carb-bd"/>
</dbReference>
<protein>
    <submittedName>
        <fullName evidence="11">Slg1p</fullName>
    </submittedName>
</protein>
<feature type="compositionally biased region" description="Polar residues" evidence="7">
    <location>
        <begin position="330"/>
        <end position="347"/>
    </location>
</feature>
<evidence type="ECO:0000259" key="10">
    <source>
        <dbReference type="PROSITE" id="PS51212"/>
    </source>
</evidence>
<dbReference type="PROSITE" id="PS51212">
    <property type="entry name" value="WSC"/>
    <property type="match status" value="1"/>
</dbReference>
<evidence type="ECO:0000256" key="2">
    <source>
        <dbReference type="ARBA" id="ARBA00022692"/>
    </source>
</evidence>
<dbReference type="PANTHER" id="PTHR24269:SF16">
    <property type="entry name" value="PROTEIN SLG1"/>
    <property type="match status" value="1"/>
</dbReference>
<dbReference type="EMBL" id="ALIE01000181">
    <property type="protein sequence ID" value="EJS41732.1"/>
    <property type="molecule type" value="Genomic_DNA"/>
</dbReference>
<accession>J8LI59</accession>
<feature type="region of interest" description="Disordered" evidence="7">
    <location>
        <begin position="308"/>
        <end position="368"/>
    </location>
</feature>
<reference evidence="11 12" key="1">
    <citation type="journal article" date="2013" name="BMC Genomics">
        <title>High quality de novo sequencing and assembly of the Saccharomyces arboricolus genome.</title>
        <authorList>
            <person name="Liti G."/>
            <person name="Nguyen Ba A.N."/>
            <person name="Blythe M."/>
            <person name="Mueller C.A."/>
            <person name="Bergstroem A."/>
            <person name="Cubillos F.A."/>
            <person name="Dafhnis-Calas F."/>
            <person name="Khoshraftar S."/>
            <person name="Malla S."/>
            <person name="Mehta N."/>
            <person name="Siow C.C."/>
            <person name="Warringer J."/>
            <person name="Moses A.M."/>
            <person name="Louis E.J."/>
            <person name="Nieduszynski C.A."/>
        </authorList>
    </citation>
    <scope>NUCLEOTIDE SEQUENCE [LARGE SCALE GENOMIC DNA]</scope>
    <source>
        <strain evidence="12">H-6 / AS 2.3317 / CBS 10644</strain>
    </source>
</reference>
<evidence type="ECO:0000256" key="8">
    <source>
        <dbReference type="SAM" id="Phobius"/>
    </source>
</evidence>
<dbReference type="OrthoDB" id="5985073at2759"/>
<dbReference type="Pfam" id="PF01822">
    <property type="entry name" value="WSC"/>
    <property type="match status" value="1"/>
</dbReference>
<organism evidence="11 12">
    <name type="scientific">Saccharomyces arboricola (strain H-6 / AS 2.3317 / CBS 10644)</name>
    <name type="common">Yeast</name>
    <dbReference type="NCBI Taxonomy" id="1160507"/>
    <lineage>
        <taxon>Eukaryota</taxon>
        <taxon>Fungi</taxon>
        <taxon>Dikarya</taxon>
        <taxon>Ascomycota</taxon>
        <taxon>Saccharomycotina</taxon>
        <taxon>Saccharomycetes</taxon>
        <taxon>Saccharomycetales</taxon>
        <taxon>Saccharomycetaceae</taxon>
        <taxon>Saccharomyces</taxon>
    </lineage>
</organism>
<evidence type="ECO:0000256" key="5">
    <source>
        <dbReference type="ARBA" id="ARBA00023136"/>
    </source>
</evidence>
<feature type="signal peptide" evidence="9">
    <location>
        <begin position="1"/>
        <end position="19"/>
    </location>
</feature>
<dbReference type="PANTHER" id="PTHR24269">
    <property type="entry name" value="KREMEN PROTEIN"/>
    <property type="match status" value="1"/>
</dbReference>
<evidence type="ECO:0000256" key="3">
    <source>
        <dbReference type="ARBA" id="ARBA00022729"/>
    </source>
</evidence>
<comment type="subcellular location">
    <subcellularLocation>
        <location evidence="1">Membrane</location>
        <topology evidence="1">Single-pass membrane protein</topology>
    </subcellularLocation>
</comment>
<evidence type="ECO:0000313" key="12">
    <source>
        <dbReference type="Proteomes" id="UP000006968"/>
    </source>
</evidence>
<comment type="caution">
    <text evidence="11">The sequence shown here is derived from an EMBL/GenBank/DDBJ whole genome shotgun (WGS) entry which is preliminary data.</text>
</comment>
<dbReference type="Proteomes" id="UP000006968">
    <property type="component" value="Chromosome XV"/>
</dbReference>
<keyword evidence="6" id="KW-0325">Glycoprotein</keyword>
<evidence type="ECO:0000256" key="9">
    <source>
        <dbReference type="SAM" id="SignalP"/>
    </source>
</evidence>
<keyword evidence="12" id="KW-1185">Reference proteome</keyword>
<feature type="chain" id="PRO_5003811101" evidence="9">
    <location>
        <begin position="20"/>
        <end position="368"/>
    </location>
</feature>
<dbReference type="HOGENOM" id="CLU_024893_1_1_1"/>
<dbReference type="GO" id="GO:0005886">
    <property type="term" value="C:plasma membrane"/>
    <property type="evidence" value="ECO:0007669"/>
    <property type="project" value="TreeGrafter"/>
</dbReference>
<evidence type="ECO:0000256" key="7">
    <source>
        <dbReference type="SAM" id="MobiDB-lite"/>
    </source>
</evidence>